<dbReference type="STRING" id="671144.I4Y5U8"/>
<dbReference type="FunCoup" id="I4Y5U8">
    <property type="interactions" value="262"/>
</dbReference>
<accession>I4Y5U8</accession>
<dbReference type="UniPathway" id="UPA00070">
    <property type="reaction ID" value="UER00117"/>
</dbReference>
<sequence>MSEISLLPPADFHCHLRQSEMSDLVTPLVSEGGVETCLVMPNTQPPITTTDMAVEYRNKLQSLAKNVQFVMTLYLSPSLTPEEIRKAAANGITGVKSYPRGVTTNSDGGIESYEVYYPVFEAMEQENMVLNLHGEVPSSEETGVTVLNAEERFLPQLDKLARSFPKLRIVVEHATTKAAVEKVKSLPDNVGCSITPHHLQLIVDDWAGQGFNFCKPVAKYWEDRNALRDVIREGHPRFFLGSDSAPHPRANKLNKAPRFIAETQESVPACACAAGLFTSAILIPLCAHLLESFGALDNLEGFVSKNGRAFYQIQPKADSKPVKLVKEDNVVPIEYTKGDNIVVPFMAGNKISWKIVN</sequence>
<evidence type="ECO:0000256" key="4">
    <source>
        <dbReference type="ARBA" id="ARBA00022723"/>
    </source>
</evidence>
<dbReference type="PANTHER" id="PTHR43137:SF1">
    <property type="entry name" value="DIHYDROOROTASE"/>
    <property type="match status" value="1"/>
</dbReference>
<evidence type="ECO:0000259" key="8">
    <source>
        <dbReference type="Pfam" id="PF04909"/>
    </source>
</evidence>
<dbReference type="PROSITE" id="PS00483">
    <property type="entry name" value="DIHYDROOROTASE_2"/>
    <property type="match status" value="1"/>
</dbReference>
<feature type="domain" description="Amidohydrolase-related" evidence="8">
    <location>
        <begin position="69"/>
        <end position="174"/>
    </location>
</feature>
<dbReference type="HAMAP" id="MF_00219">
    <property type="entry name" value="PyrC_classII"/>
    <property type="match status" value="1"/>
</dbReference>
<dbReference type="Pfam" id="PF04909">
    <property type="entry name" value="Amidohydro_2"/>
    <property type="match status" value="1"/>
</dbReference>
<evidence type="ECO:0000313" key="9">
    <source>
        <dbReference type="EMBL" id="EIM19340.1"/>
    </source>
</evidence>
<dbReference type="CDD" id="cd01294">
    <property type="entry name" value="DHOase"/>
    <property type="match status" value="1"/>
</dbReference>
<dbReference type="GO" id="GO:0005737">
    <property type="term" value="C:cytoplasm"/>
    <property type="evidence" value="ECO:0007669"/>
    <property type="project" value="TreeGrafter"/>
</dbReference>
<dbReference type="GO" id="GO:0006207">
    <property type="term" value="P:'de novo' pyrimidine nucleobase biosynthetic process"/>
    <property type="evidence" value="ECO:0007669"/>
    <property type="project" value="TreeGrafter"/>
</dbReference>
<dbReference type="AlphaFoldDB" id="I4Y5U8"/>
<dbReference type="KEGG" id="wse:WALSEDRAFT_61517"/>
<evidence type="ECO:0000313" key="10">
    <source>
        <dbReference type="Proteomes" id="UP000005242"/>
    </source>
</evidence>
<dbReference type="Gene3D" id="3.20.20.140">
    <property type="entry name" value="Metal-dependent hydrolases"/>
    <property type="match status" value="1"/>
</dbReference>
<dbReference type="OrthoDB" id="1670005at2759"/>
<name>I4Y5U8_WALMC</name>
<dbReference type="InterPro" id="IPR032466">
    <property type="entry name" value="Metal_Hydrolase"/>
</dbReference>
<dbReference type="GO" id="GO:0046872">
    <property type="term" value="F:metal ion binding"/>
    <property type="evidence" value="ECO:0007669"/>
    <property type="project" value="UniProtKB-KW"/>
</dbReference>
<dbReference type="PANTHER" id="PTHR43137">
    <property type="entry name" value="DIHYDROOROTASE"/>
    <property type="match status" value="1"/>
</dbReference>
<dbReference type="eggNOG" id="KOG2902">
    <property type="taxonomic scope" value="Eukaryota"/>
</dbReference>
<gene>
    <name evidence="9" type="ORF">WALSEDRAFT_61517</name>
</gene>
<dbReference type="InParanoid" id="I4Y5U8"/>
<dbReference type="EMBL" id="JH668252">
    <property type="protein sequence ID" value="EIM19340.1"/>
    <property type="molecule type" value="Genomic_DNA"/>
</dbReference>
<protein>
    <recommendedName>
        <fullName evidence="3">dihydroorotase</fullName>
        <ecNumber evidence="3">3.5.2.3</ecNumber>
    </recommendedName>
</protein>
<proteinExistence type="inferred from homology"/>
<dbReference type="FunFam" id="3.20.20.140:FF:000071">
    <property type="entry name" value="Dihydroorotase, homodimeric type, variant"/>
    <property type="match status" value="1"/>
</dbReference>
<evidence type="ECO:0000256" key="1">
    <source>
        <dbReference type="ARBA" id="ARBA00004880"/>
    </source>
</evidence>
<evidence type="ECO:0000256" key="6">
    <source>
        <dbReference type="ARBA" id="ARBA00022833"/>
    </source>
</evidence>
<dbReference type="InterPro" id="IPR002195">
    <property type="entry name" value="Dihydroorotase_CS"/>
</dbReference>
<dbReference type="GO" id="GO:0044205">
    <property type="term" value="P:'de novo' UMP biosynthetic process"/>
    <property type="evidence" value="ECO:0007669"/>
    <property type="project" value="UniProtKB-UniPathway"/>
</dbReference>
<dbReference type="InterPro" id="IPR006680">
    <property type="entry name" value="Amidohydro-rel"/>
</dbReference>
<evidence type="ECO:0000256" key="7">
    <source>
        <dbReference type="ARBA" id="ARBA00022975"/>
    </source>
</evidence>
<reference evidence="9 10" key="1">
    <citation type="journal article" date="2012" name="Fungal Genet. Biol.">
        <title>The genome of the xerotolerant mold Wallemia sebi reveals adaptations to osmotic stress and suggests cryptic sexual reproduction.</title>
        <authorList>
            <person name="Padamsee M."/>
            <person name="Kumar T.K.A."/>
            <person name="Riley R."/>
            <person name="Binder M."/>
            <person name="Boyd A."/>
            <person name="Calvo A.M."/>
            <person name="Furukawa K."/>
            <person name="Hesse C."/>
            <person name="Hohmann S."/>
            <person name="James T.Y."/>
            <person name="LaButti K."/>
            <person name="Lapidus A."/>
            <person name="Lindquist E."/>
            <person name="Lucas S."/>
            <person name="Miller K."/>
            <person name="Shantappa S."/>
            <person name="Grigoriev I.V."/>
            <person name="Hibbett D.S."/>
            <person name="McLaughlin D.J."/>
            <person name="Spatafora J.W."/>
            <person name="Aime M.C."/>
        </authorList>
    </citation>
    <scope>NUCLEOTIDE SEQUENCE [LARGE SCALE GENOMIC DNA]</scope>
    <source>
        <strain evidence="10">ATCC MYA-4683 / CBS 633.66</strain>
    </source>
</reference>
<dbReference type="PIRSF" id="PIRSF001237">
    <property type="entry name" value="DHOdimr"/>
    <property type="match status" value="1"/>
</dbReference>
<dbReference type="HOGENOM" id="CLU_041558_0_0_1"/>
<evidence type="ECO:0000256" key="3">
    <source>
        <dbReference type="ARBA" id="ARBA00012860"/>
    </source>
</evidence>
<keyword evidence="6" id="KW-0862">Zinc</keyword>
<dbReference type="GeneID" id="18474578"/>
<keyword evidence="4" id="KW-0479">Metal-binding</keyword>
<keyword evidence="5" id="KW-0378">Hydrolase</keyword>
<dbReference type="NCBIfam" id="TIGR00856">
    <property type="entry name" value="pyrC_dimer"/>
    <property type="match status" value="1"/>
</dbReference>
<dbReference type="RefSeq" id="XP_006960616.1">
    <property type="nucleotide sequence ID" value="XM_006960554.1"/>
</dbReference>
<comment type="similarity">
    <text evidence="2">Belongs to the metallo-dependent hydrolases superfamily. DHOase family. Class II DHOase subfamily.</text>
</comment>
<dbReference type="InterPro" id="IPR004721">
    <property type="entry name" value="DHOdimr"/>
</dbReference>
<comment type="pathway">
    <text evidence="1">Pyrimidine metabolism; UMP biosynthesis via de novo pathway; (S)-dihydroorotate from bicarbonate: step 3/3.</text>
</comment>
<organism evidence="9 10">
    <name type="scientific">Wallemia mellicola (strain ATCC MYA-4683 / CBS 633.66)</name>
    <name type="common">Wallemia sebi (CBS 633.66)</name>
    <dbReference type="NCBI Taxonomy" id="671144"/>
    <lineage>
        <taxon>Eukaryota</taxon>
        <taxon>Fungi</taxon>
        <taxon>Dikarya</taxon>
        <taxon>Basidiomycota</taxon>
        <taxon>Wallemiomycotina</taxon>
        <taxon>Wallemiomycetes</taxon>
        <taxon>Wallemiales</taxon>
        <taxon>Wallemiaceae</taxon>
        <taxon>Wallemia</taxon>
    </lineage>
</organism>
<keyword evidence="7" id="KW-0665">Pyrimidine biosynthesis</keyword>
<dbReference type="SUPFAM" id="SSF51556">
    <property type="entry name" value="Metallo-dependent hydrolases"/>
    <property type="match status" value="1"/>
</dbReference>
<dbReference type="Proteomes" id="UP000005242">
    <property type="component" value="Unassembled WGS sequence"/>
</dbReference>
<dbReference type="GO" id="GO:0004151">
    <property type="term" value="F:dihydroorotase activity"/>
    <property type="evidence" value="ECO:0007669"/>
    <property type="project" value="UniProtKB-EC"/>
</dbReference>
<evidence type="ECO:0000256" key="2">
    <source>
        <dbReference type="ARBA" id="ARBA00005631"/>
    </source>
</evidence>
<dbReference type="EC" id="3.5.2.3" evidence="3"/>
<evidence type="ECO:0000256" key="5">
    <source>
        <dbReference type="ARBA" id="ARBA00022801"/>
    </source>
</evidence>
<dbReference type="OMA" id="TLHHISM"/>
<keyword evidence="10" id="KW-1185">Reference proteome</keyword>